<sequence>MSVSIITLQTCSRLAGDEPLKASLIVDALGVAPLQHVLGAAAAVRQDRRMDALVAFSQGYLREGRSTLALLEGISRAVAQSMPVGLAGAAPLADAASTYGVHYAGMSNFERAALAKRLAQAEKRLAAGASEFLQLMDVLSYWLQFVQLQST</sequence>
<keyword evidence="2" id="KW-1185">Reference proteome</keyword>
<dbReference type="InterPro" id="IPR008921">
    <property type="entry name" value="DNA_pol3_clamp-load_cplx_C"/>
</dbReference>
<name>A0A058Z0Z0_FONAL</name>
<dbReference type="Proteomes" id="UP000030693">
    <property type="component" value="Unassembled WGS sequence"/>
</dbReference>
<dbReference type="SUPFAM" id="SSF48019">
    <property type="entry name" value="post-AAA+ oligomerization domain-like"/>
    <property type="match status" value="1"/>
</dbReference>
<dbReference type="AlphaFoldDB" id="A0A058Z0Z0"/>
<dbReference type="GO" id="GO:0006260">
    <property type="term" value="P:DNA replication"/>
    <property type="evidence" value="ECO:0007669"/>
    <property type="project" value="InterPro"/>
</dbReference>
<accession>A0A058Z0Z0</accession>
<gene>
    <name evidence="1" type="ORF">H696_05647</name>
</gene>
<dbReference type="GO" id="GO:0003677">
    <property type="term" value="F:DNA binding"/>
    <property type="evidence" value="ECO:0007669"/>
    <property type="project" value="InterPro"/>
</dbReference>
<dbReference type="Gene3D" id="1.20.272.10">
    <property type="match status" value="1"/>
</dbReference>
<dbReference type="RefSeq" id="XP_009497740.1">
    <property type="nucleotide sequence ID" value="XM_009499465.1"/>
</dbReference>
<protein>
    <submittedName>
        <fullName evidence="1">Uncharacterized protein</fullName>
    </submittedName>
</protein>
<organism evidence="1">
    <name type="scientific">Fonticula alba</name>
    <name type="common">Slime mold</name>
    <dbReference type="NCBI Taxonomy" id="691883"/>
    <lineage>
        <taxon>Eukaryota</taxon>
        <taxon>Rotosphaerida</taxon>
        <taxon>Fonticulaceae</taxon>
        <taxon>Fonticula</taxon>
    </lineage>
</organism>
<dbReference type="EMBL" id="KB932212">
    <property type="protein sequence ID" value="KCV67920.1"/>
    <property type="molecule type" value="Genomic_DNA"/>
</dbReference>
<proteinExistence type="predicted"/>
<evidence type="ECO:0000313" key="1">
    <source>
        <dbReference type="EMBL" id="KCV67920.1"/>
    </source>
</evidence>
<reference evidence="1" key="1">
    <citation type="submission" date="2013-04" db="EMBL/GenBank/DDBJ databases">
        <title>The Genome Sequence of Fonticula alba ATCC 38817.</title>
        <authorList>
            <consortium name="The Broad Institute Genomics Platform"/>
            <person name="Russ C."/>
            <person name="Cuomo C."/>
            <person name="Burger G."/>
            <person name="Gray M.W."/>
            <person name="Holland P.W.H."/>
            <person name="King N."/>
            <person name="Lang F.B.F."/>
            <person name="Roger A.J."/>
            <person name="Ruiz-Trillo I."/>
            <person name="Brown M."/>
            <person name="Walker B."/>
            <person name="Young S."/>
            <person name="Zeng Q."/>
            <person name="Gargeya S."/>
            <person name="Fitzgerald M."/>
            <person name="Haas B."/>
            <person name="Abouelleil A."/>
            <person name="Allen A.W."/>
            <person name="Alvarado L."/>
            <person name="Arachchi H.M."/>
            <person name="Berlin A.M."/>
            <person name="Chapman S.B."/>
            <person name="Gainer-Dewar J."/>
            <person name="Goldberg J."/>
            <person name="Griggs A."/>
            <person name="Gujja S."/>
            <person name="Hansen M."/>
            <person name="Howarth C."/>
            <person name="Imamovic A."/>
            <person name="Ireland A."/>
            <person name="Larimer J."/>
            <person name="McCowan C."/>
            <person name="Murphy C."/>
            <person name="Pearson M."/>
            <person name="Poon T.W."/>
            <person name="Priest M."/>
            <person name="Roberts A."/>
            <person name="Saif S."/>
            <person name="Shea T."/>
            <person name="Sisk P."/>
            <person name="Sykes S."/>
            <person name="Wortman J."/>
            <person name="Nusbaum C."/>
            <person name="Birren B."/>
        </authorList>
    </citation>
    <scope>NUCLEOTIDE SEQUENCE [LARGE SCALE GENOMIC DNA]</scope>
    <source>
        <strain evidence="1">ATCC 38817</strain>
    </source>
</reference>
<dbReference type="GeneID" id="20530372"/>
<evidence type="ECO:0000313" key="2">
    <source>
        <dbReference type="Proteomes" id="UP000030693"/>
    </source>
</evidence>